<dbReference type="EMBL" id="RQGD01000036">
    <property type="protein sequence ID" value="TGL57191.1"/>
    <property type="molecule type" value="Genomic_DNA"/>
</dbReference>
<dbReference type="InterPro" id="IPR018669">
    <property type="entry name" value="Toxin_HigB"/>
</dbReference>
<dbReference type="Pfam" id="PF09907">
    <property type="entry name" value="HigB_toxin"/>
    <property type="match status" value="1"/>
</dbReference>
<organism evidence="1 2">
    <name type="scientific">Leptospira ognonensis</name>
    <dbReference type="NCBI Taxonomy" id="2484945"/>
    <lineage>
        <taxon>Bacteria</taxon>
        <taxon>Pseudomonadati</taxon>
        <taxon>Spirochaetota</taxon>
        <taxon>Spirochaetia</taxon>
        <taxon>Leptospirales</taxon>
        <taxon>Leptospiraceae</taxon>
        <taxon>Leptospira</taxon>
    </lineage>
</organism>
<sequence>MRVISRKILKDFYSLPKFADSKTAIEVWFKEAQKSDWNSPNEIKLKFRNASFLKDNRVVFNIHGNKYRLIVKIHYNLKIVYIRFIGTHEQYDKIDAGAI</sequence>
<evidence type="ECO:0000313" key="2">
    <source>
        <dbReference type="Proteomes" id="UP000297693"/>
    </source>
</evidence>
<dbReference type="GO" id="GO:0110001">
    <property type="term" value="C:toxin-antitoxin complex"/>
    <property type="evidence" value="ECO:0007669"/>
    <property type="project" value="InterPro"/>
</dbReference>
<proteinExistence type="predicted"/>
<dbReference type="GO" id="GO:0004519">
    <property type="term" value="F:endonuclease activity"/>
    <property type="evidence" value="ECO:0007669"/>
    <property type="project" value="InterPro"/>
</dbReference>
<dbReference type="AlphaFoldDB" id="A0A4R9JYE0"/>
<dbReference type="Proteomes" id="UP000297693">
    <property type="component" value="Unassembled WGS sequence"/>
</dbReference>
<comment type="caution">
    <text evidence="1">The sequence shown here is derived from an EMBL/GenBank/DDBJ whole genome shotgun (WGS) entry which is preliminary data.</text>
</comment>
<name>A0A4R9JYE0_9LEPT</name>
<dbReference type="RefSeq" id="WP_135624689.1">
    <property type="nucleotide sequence ID" value="NZ_RQGD01000036.1"/>
</dbReference>
<gene>
    <name evidence="1" type="ORF">EHQ58_14805</name>
</gene>
<protein>
    <submittedName>
        <fullName evidence="1">Type II toxin-antitoxin system HigB family toxin</fullName>
    </submittedName>
</protein>
<reference evidence="1" key="1">
    <citation type="journal article" date="2019" name="PLoS Negl. Trop. Dis.">
        <title>Revisiting the worldwide diversity of Leptospira species in the environment.</title>
        <authorList>
            <person name="Vincent A.T."/>
            <person name="Schiettekatte O."/>
            <person name="Bourhy P."/>
            <person name="Veyrier F.J."/>
            <person name="Picardeau M."/>
        </authorList>
    </citation>
    <scope>NUCLEOTIDE SEQUENCE [LARGE SCALE GENOMIC DNA]</scope>
    <source>
        <strain evidence="1">201702476</strain>
    </source>
</reference>
<dbReference type="OrthoDB" id="9799912at2"/>
<evidence type="ECO:0000313" key="1">
    <source>
        <dbReference type="EMBL" id="TGL57191.1"/>
    </source>
</evidence>
<accession>A0A4R9JYE0</accession>
<dbReference type="GO" id="GO:0003723">
    <property type="term" value="F:RNA binding"/>
    <property type="evidence" value="ECO:0007669"/>
    <property type="project" value="InterPro"/>
</dbReference>
<keyword evidence="2" id="KW-1185">Reference proteome</keyword>